<dbReference type="Proteomes" id="UP000612585">
    <property type="component" value="Unassembled WGS sequence"/>
</dbReference>
<keyword evidence="3" id="KW-1185">Reference proteome</keyword>
<organism evidence="2 3">
    <name type="scientific">Virgisporangium aurantiacum</name>
    <dbReference type="NCBI Taxonomy" id="175570"/>
    <lineage>
        <taxon>Bacteria</taxon>
        <taxon>Bacillati</taxon>
        <taxon>Actinomycetota</taxon>
        <taxon>Actinomycetes</taxon>
        <taxon>Micromonosporales</taxon>
        <taxon>Micromonosporaceae</taxon>
        <taxon>Virgisporangium</taxon>
    </lineage>
</organism>
<proteinExistence type="predicted"/>
<protein>
    <recommendedName>
        <fullName evidence="1">HTH cro/C1-type domain-containing protein</fullName>
    </recommendedName>
</protein>
<sequence length="524" mass="58239">MGRMAATRATQYVGWLLRVNRRLGGNEALRSGRTFAAAFRCDGMASLAPSHITRWENGTLAASRATIRRYEHLLGLPADSLVTVHDAVRRSELLDVATPDTGRGDPDVDRNQLYELLDRATGDGVLSGGDWGRLTELVAARPQLELYPPRLWRELADRLLAELVIAVNTAWLQRQEAMSRLLEHPAAQRHAVAACVALADDQTAPAVIEPLSLLDVTAHPDANRYVLDQLTRPHNERAMYGALLAAVRKVGQAHFRDEEWGELVRCVGAAMTDFEFSHTLLPLVVDLAHRLTGVPSHADKLRRALPASSVARLIWTVRRTSEPTAARSVSRRIANRAQSQLTCEEPGTDEILATLVEESLFLANPDQRMVASMLIAASPYQLPVARVLLDETKADLTRRGRNYPTTAALRNLTQLNVDIHRPLIHHILAEPGFNANIRHDAAWATPHMPGRYPAKDWLEIVNTQLATWRQTRTDLGEGIIQGLTYGIGTDGHRQILTQIRDSLEMPVSARRTAAWLLQRDMIHS</sequence>
<accession>A0A8J3Z3W0</accession>
<comment type="caution">
    <text evidence="2">The sequence shown here is derived from an EMBL/GenBank/DDBJ whole genome shotgun (WGS) entry which is preliminary data.</text>
</comment>
<dbReference type="PROSITE" id="PS50943">
    <property type="entry name" value="HTH_CROC1"/>
    <property type="match status" value="1"/>
</dbReference>
<dbReference type="EMBL" id="BOPG01000029">
    <property type="protein sequence ID" value="GIJ57124.1"/>
    <property type="molecule type" value="Genomic_DNA"/>
</dbReference>
<name>A0A8J3Z3W0_9ACTN</name>
<feature type="domain" description="HTH cro/C1-type" evidence="1">
    <location>
        <begin position="44"/>
        <end position="81"/>
    </location>
</feature>
<gene>
    <name evidence="2" type="ORF">Vau01_046400</name>
</gene>
<evidence type="ECO:0000313" key="3">
    <source>
        <dbReference type="Proteomes" id="UP000612585"/>
    </source>
</evidence>
<evidence type="ECO:0000259" key="1">
    <source>
        <dbReference type="PROSITE" id="PS50943"/>
    </source>
</evidence>
<evidence type="ECO:0000313" key="2">
    <source>
        <dbReference type="EMBL" id="GIJ57124.1"/>
    </source>
</evidence>
<dbReference type="AlphaFoldDB" id="A0A8J3Z3W0"/>
<reference evidence="2" key="1">
    <citation type="submission" date="2021-01" db="EMBL/GenBank/DDBJ databases">
        <title>Whole genome shotgun sequence of Virgisporangium aurantiacum NBRC 16421.</title>
        <authorList>
            <person name="Komaki H."/>
            <person name="Tamura T."/>
        </authorList>
    </citation>
    <scope>NUCLEOTIDE SEQUENCE</scope>
    <source>
        <strain evidence="2">NBRC 16421</strain>
    </source>
</reference>
<dbReference type="InterPro" id="IPR001387">
    <property type="entry name" value="Cro/C1-type_HTH"/>
</dbReference>